<dbReference type="GO" id="GO:0005634">
    <property type="term" value="C:nucleus"/>
    <property type="evidence" value="ECO:0007669"/>
    <property type="project" value="TreeGrafter"/>
</dbReference>
<dbReference type="PANTHER" id="PTHR24113">
    <property type="entry name" value="RAN GTPASE-ACTIVATING PROTEIN 1"/>
    <property type="match status" value="1"/>
</dbReference>
<comment type="subcellular location">
    <subcellularLocation>
        <location evidence="1">Cytoplasm</location>
        <location evidence="1">Cytoskeleton</location>
        <location evidence="1">Cilium axoneme</location>
    </subcellularLocation>
</comment>
<dbReference type="InterPro" id="IPR045210">
    <property type="entry name" value="RING-Ubox_PUB"/>
</dbReference>
<proteinExistence type="predicted"/>
<dbReference type="GO" id="GO:0005829">
    <property type="term" value="C:cytosol"/>
    <property type="evidence" value="ECO:0007669"/>
    <property type="project" value="TreeGrafter"/>
</dbReference>
<gene>
    <name evidence="3" type="ORF">TSPGSL018_18458</name>
</gene>
<dbReference type="InterPro" id="IPR013083">
    <property type="entry name" value="Znf_RING/FYVE/PHD"/>
</dbReference>
<dbReference type="Pfam" id="PF13516">
    <property type="entry name" value="LRR_6"/>
    <property type="match status" value="3"/>
</dbReference>
<dbReference type="CDD" id="cd16664">
    <property type="entry name" value="RING-Ubox_PUB"/>
    <property type="match status" value="1"/>
</dbReference>
<protein>
    <recommendedName>
        <fullName evidence="2">U-box domain-containing protein</fullName>
    </recommendedName>
</protein>
<dbReference type="Gene3D" id="3.30.40.10">
    <property type="entry name" value="Zinc/RING finger domain, C3HC4 (zinc finger)"/>
    <property type="match status" value="1"/>
</dbReference>
<dbReference type="Gene3D" id="3.80.10.10">
    <property type="entry name" value="Ribonuclease Inhibitor"/>
    <property type="match status" value="2"/>
</dbReference>
<dbReference type="EMBL" id="GBEZ01008407">
    <property type="protein sequence ID" value="JAC77132.1"/>
    <property type="molecule type" value="Transcribed_RNA"/>
</dbReference>
<feature type="domain" description="U-box" evidence="2">
    <location>
        <begin position="18"/>
        <end position="93"/>
    </location>
</feature>
<dbReference type="PANTHER" id="PTHR24113:SF15">
    <property type="entry name" value="NACHT DOMAIN-CONTAINING PROTEIN"/>
    <property type="match status" value="1"/>
</dbReference>
<dbReference type="SMART" id="SM00504">
    <property type="entry name" value="Ubox"/>
    <property type="match status" value="1"/>
</dbReference>
<dbReference type="AlphaFoldDB" id="A0A061RWA8"/>
<dbReference type="GO" id="GO:0031267">
    <property type="term" value="F:small GTPase binding"/>
    <property type="evidence" value="ECO:0007669"/>
    <property type="project" value="TreeGrafter"/>
</dbReference>
<dbReference type="UniPathway" id="UPA00143"/>
<dbReference type="GO" id="GO:0005930">
    <property type="term" value="C:axoneme"/>
    <property type="evidence" value="ECO:0007669"/>
    <property type="project" value="UniProtKB-SubCell"/>
</dbReference>
<accession>A0A061RWA8</accession>
<dbReference type="InterPro" id="IPR032675">
    <property type="entry name" value="LRR_dom_sf"/>
</dbReference>
<dbReference type="Pfam" id="PF04564">
    <property type="entry name" value="U-box"/>
    <property type="match status" value="1"/>
</dbReference>
<dbReference type="InterPro" id="IPR001611">
    <property type="entry name" value="Leu-rich_rpt"/>
</dbReference>
<dbReference type="PROSITE" id="PS51698">
    <property type="entry name" value="U_BOX"/>
    <property type="match status" value="1"/>
</dbReference>
<dbReference type="SUPFAM" id="SSF52047">
    <property type="entry name" value="RNI-like"/>
    <property type="match status" value="1"/>
</dbReference>
<evidence type="ECO:0000313" key="3">
    <source>
        <dbReference type="EMBL" id="JAC77132.1"/>
    </source>
</evidence>
<dbReference type="InterPro" id="IPR003613">
    <property type="entry name" value="Ubox_domain"/>
</dbReference>
<dbReference type="GO" id="GO:0006913">
    <property type="term" value="P:nucleocytoplasmic transport"/>
    <property type="evidence" value="ECO:0007669"/>
    <property type="project" value="TreeGrafter"/>
</dbReference>
<dbReference type="GO" id="GO:0048471">
    <property type="term" value="C:perinuclear region of cytoplasm"/>
    <property type="evidence" value="ECO:0007669"/>
    <property type="project" value="TreeGrafter"/>
</dbReference>
<organism evidence="3">
    <name type="scientific">Tetraselmis sp. GSL018</name>
    <dbReference type="NCBI Taxonomy" id="582737"/>
    <lineage>
        <taxon>Eukaryota</taxon>
        <taxon>Viridiplantae</taxon>
        <taxon>Chlorophyta</taxon>
        <taxon>core chlorophytes</taxon>
        <taxon>Chlorodendrophyceae</taxon>
        <taxon>Chlorodendrales</taxon>
        <taxon>Chlorodendraceae</taxon>
        <taxon>Tetraselmis</taxon>
    </lineage>
</organism>
<evidence type="ECO:0000259" key="2">
    <source>
        <dbReference type="PROSITE" id="PS51698"/>
    </source>
</evidence>
<dbReference type="GO" id="GO:0016567">
    <property type="term" value="P:protein ubiquitination"/>
    <property type="evidence" value="ECO:0007669"/>
    <property type="project" value="UniProtKB-UniPathway"/>
</dbReference>
<dbReference type="SMART" id="SM00368">
    <property type="entry name" value="LRR_RI"/>
    <property type="match status" value="3"/>
</dbReference>
<dbReference type="SUPFAM" id="SSF57850">
    <property type="entry name" value="RING/U-box"/>
    <property type="match status" value="1"/>
</dbReference>
<dbReference type="InterPro" id="IPR027038">
    <property type="entry name" value="RanGap"/>
</dbReference>
<reference evidence="3" key="1">
    <citation type="submission" date="2014-05" db="EMBL/GenBank/DDBJ databases">
        <title>The transcriptome of the halophilic microalga Tetraselmis sp. GSL018 isolated from the Great Salt Lake, Utah.</title>
        <authorList>
            <person name="Jinkerson R.E."/>
            <person name="D'Adamo S."/>
            <person name="Posewitz M.C."/>
        </authorList>
    </citation>
    <scope>NUCLEOTIDE SEQUENCE</scope>
    <source>
        <strain evidence="3">GSL018</strain>
    </source>
</reference>
<dbReference type="GO" id="GO:0004842">
    <property type="term" value="F:ubiquitin-protein transferase activity"/>
    <property type="evidence" value="ECO:0007669"/>
    <property type="project" value="InterPro"/>
</dbReference>
<evidence type="ECO:0000256" key="1">
    <source>
        <dbReference type="ARBA" id="ARBA00004430"/>
    </source>
</evidence>
<dbReference type="GO" id="GO:0005096">
    <property type="term" value="F:GTPase activator activity"/>
    <property type="evidence" value="ECO:0007669"/>
    <property type="project" value="InterPro"/>
</dbReference>
<sequence length="462" mass="51789">MAWHSMKVRNCTLETDNVIPEEYLDPITMNIMVEPVVLLQTGMTYDLHSIMEWFERGHDTCPLTNVRLTDLVAERDQCLKSEIQRWQERHGLGAEPQGPEGPQVYRFRQNMYGKRPGEPERFRHEWEVEYAHERISQLLGRRTALQMTLRQAQDGRWLCPLDCSSDLSVPLASTTVYIAGRFSDFGSSGAQTLSKLMQPRPNPDGSLAFNRAVTSLQLLWSKIGPEGASAIASALRPQLEPGGGWTWNRHLTALHLGRNHIGDAGAQALASVLAPRQDPSGTWVFCTDLADLDLIHNDIGPEGAQALAQALEPRQNADGSWVFPPLARLNLHGNPAMGKQGLLSLLESLLRPRQQGGGWVFNPNLRKIYLDGFALDDEVASEAAAALSLKHGASSDESGNRALRLLDLSTTSETSQNQLLLILSRMRMRRKFGKTLADARQVLHSFRYRKDLFRMVRLKLRF</sequence>
<name>A0A061RWA8_9CHLO</name>